<gene>
    <name evidence="4" type="primary">pdxJ</name>
    <name evidence="6" type="ORF">AACH11_02475</name>
</gene>
<comment type="subunit">
    <text evidence="4">Homooctamer; tetramer of dimers.</text>
</comment>
<dbReference type="SUPFAM" id="SSF63892">
    <property type="entry name" value="Pyridoxine 5'-phosphate synthase"/>
    <property type="match status" value="1"/>
</dbReference>
<dbReference type="InterPro" id="IPR036130">
    <property type="entry name" value="Pyridoxine-5'_phos_synth"/>
</dbReference>
<dbReference type="NCBIfam" id="NF003626">
    <property type="entry name" value="PRK05265.1-4"/>
    <property type="match status" value="1"/>
</dbReference>
<feature type="active site" description="Proton donor" evidence="4">
    <location>
        <position position="215"/>
    </location>
</feature>
<dbReference type="NCBIfam" id="TIGR00559">
    <property type="entry name" value="pdxJ"/>
    <property type="match status" value="1"/>
</dbReference>
<proteinExistence type="inferred from homology"/>
<feature type="binding site" evidence="4">
    <location>
        <position position="124"/>
    </location>
    <ligand>
        <name>1-deoxy-D-xylulose 5-phosphate</name>
        <dbReference type="ChEBI" id="CHEBI:57792"/>
    </ligand>
</feature>
<dbReference type="InterPro" id="IPR004569">
    <property type="entry name" value="PyrdxlP_synth_PdxJ"/>
</dbReference>
<reference evidence="6 7" key="1">
    <citation type="submission" date="2024-04" db="EMBL/GenBank/DDBJ databases">
        <title>Novel species of the genus Ideonella isolated from streams.</title>
        <authorList>
            <person name="Lu H."/>
        </authorList>
    </citation>
    <scope>NUCLEOTIDE SEQUENCE [LARGE SCALE GENOMIC DNA]</scope>
    <source>
        <strain evidence="6 7">BYS139W</strain>
    </source>
</reference>
<protein>
    <recommendedName>
        <fullName evidence="4 5">Pyridoxine 5'-phosphate synthase</fullName>
        <shortName evidence="4">PNP synthase</shortName>
        <ecNumber evidence="4 5">2.6.99.2</ecNumber>
    </recommendedName>
</protein>
<dbReference type="GO" id="GO:0033856">
    <property type="term" value="F:pyridoxine 5'-phosphate synthase activity"/>
    <property type="evidence" value="ECO:0007669"/>
    <property type="project" value="UniProtKB-EC"/>
</dbReference>
<dbReference type="Proteomes" id="UP001368500">
    <property type="component" value="Unassembled WGS sequence"/>
</dbReference>
<keyword evidence="2 4" id="KW-0808">Transferase</keyword>
<evidence type="ECO:0000256" key="5">
    <source>
        <dbReference type="NCBIfam" id="TIGR00559"/>
    </source>
</evidence>
<dbReference type="RefSeq" id="WP_341372606.1">
    <property type="nucleotide sequence ID" value="NZ_JBBUTF010000002.1"/>
</dbReference>
<feature type="binding site" evidence="4">
    <location>
        <position position="23"/>
    </location>
    <ligand>
        <name>3-amino-2-oxopropyl phosphate</name>
        <dbReference type="ChEBI" id="CHEBI:57279"/>
    </ligand>
</feature>
<feature type="site" description="Transition state stabilizer" evidence="4">
    <location>
        <position position="175"/>
    </location>
</feature>
<dbReference type="EMBL" id="JBBUTF010000002">
    <property type="protein sequence ID" value="MEK8024835.1"/>
    <property type="molecule type" value="Genomic_DNA"/>
</dbReference>
<feature type="binding site" evidence="4">
    <location>
        <position position="61"/>
    </location>
    <ligand>
        <name>1-deoxy-D-xylulose 5-phosphate</name>
        <dbReference type="ChEBI" id="CHEBI:57792"/>
    </ligand>
</feature>
<feature type="active site" description="Proton acceptor" evidence="4">
    <location>
        <position position="90"/>
    </location>
</feature>
<evidence type="ECO:0000256" key="2">
    <source>
        <dbReference type="ARBA" id="ARBA00022679"/>
    </source>
</evidence>
<sequence>MNPLVAPEATAHGHPLHTALSVNVNKIALLRNTRHLGIPDVVRLSRLALEAGAQGITVHPRPDERHIRAHDVHDLAELMAQWPQAEFNIEGNPFHNLMDFARALAARGLPHQLTFVPDSVEQFTSDHGWRFPQDAERLRPVIDEARALGIRVSLFMDPAPEMMAAARAIGADRVELYTEGYASAHGTPRQAEVLARYTAAAQAALAAGLGLNAGHDLNRDNLTDFLRGVPGVQEVSIGHALVADALELGLGETVRDYLRCIRRAYAAAA</sequence>
<comment type="similarity">
    <text evidence="4">Belongs to the PNP synthase family.</text>
</comment>
<comment type="caution">
    <text evidence="6">The sequence shown here is derived from an EMBL/GenBank/DDBJ whole genome shotgun (WGS) entry which is preliminary data.</text>
</comment>
<dbReference type="PANTHER" id="PTHR30456">
    <property type="entry name" value="PYRIDOXINE 5'-PHOSPHATE SYNTHASE"/>
    <property type="match status" value="1"/>
</dbReference>
<keyword evidence="7" id="KW-1185">Reference proteome</keyword>
<evidence type="ECO:0000313" key="7">
    <source>
        <dbReference type="Proteomes" id="UP001368500"/>
    </source>
</evidence>
<name>A0ABU9B4P9_9BURK</name>
<dbReference type="Gene3D" id="3.20.20.70">
    <property type="entry name" value="Aldolase class I"/>
    <property type="match status" value="1"/>
</dbReference>
<accession>A0ABU9B4P9</accession>
<comment type="function">
    <text evidence="4">Catalyzes the complicated ring closure reaction between the two acyclic compounds 1-deoxy-D-xylulose-5-phosphate (DXP) and 3-amino-2-oxopropyl phosphate (1-amino-acetone-3-phosphate or AAP) to form pyridoxine 5'-phosphate (PNP) and inorganic phosphate.</text>
</comment>
<keyword evidence="3 4" id="KW-0664">Pyridoxine biosynthesis</keyword>
<dbReference type="HAMAP" id="MF_00279">
    <property type="entry name" value="PdxJ"/>
    <property type="match status" value="1"/>
</dbReference>
<evidence type="ECO:0000256" key="4">
    <source>
        <dbReference type="HAMAP-Rule" id="MF_00279"/>
    </source>
</evidence>
<feature type="binding site" evidence="4">
    <location>
        <position position="34"/>
    </location>
    <ligand>
        <name>3-amino-2-oxopropyl phosphate</name>
        <dbReference type="ChEBI" id="CHEBI:57279"/>
    </ligand>
</feature>
<keyword evidence="1 4" id="KW-0963">Cytoplasm</keyword>
<comment type="caution">
    <text evidence="4">Lacks conserved residue(s) required for the propagation of feature annotation.</text>
</comment>
<organism evidence="6 7">
    <name type="scientific">Pseudaquabacterium rugosum</name>
    <dbReference type="NCBI Taxonomy" id="2984194"/>
    <lineage>
        <taxon>Bacteria</taxon>
        <taxon>Pseudomonadati</taxon>
        <taxon>Pseudomonadota</taxon>
        <taxon>Betaproteobacteria</taxon>
        <taxon>Burkholderiales</taxon>
        <taxon>Sphaerotilaceae</taxon>
        <taxon>Pseudaquabacterium</taxon>
    </lineage>
</organism>
<evidence type="ECO:0000256" key="1">
    <source>
        <dbReference type="ARBA" id="ARBA00022490"/>
    </source>
</evidence>
<comment type="catalytic activity">
    <reaction evidence="4">
        <text>3-amino-2-oxopropyl phosphate + 1-deoxy-D-xylulose 5-phosphate = pyridoxine 5'-phosphate + phosphate + 2 H2O + H(+)</text>
        <dbReference type="Rhea" id="RHEA:15265"/>
        <dbReference type="ChEBI" id="CHEBI:15377"/>
        <dbReference type="ChEBI" id="CHEBI:15378"/>
        <dbReference type="ChEBI" id="CHEBI:43474"/>
        <dbReference type="ChEBI" id="CHEBI:57279"/>
        <dbReference type="ChEBI" id="CHEBI:57792"/>
        <dbReference type="ChEBI" id="CHEBI:58589"/>
        <dbReference type="EC" id="2.6.99.2"/>
    </reaction>
</comment>
<dbReference type="Pfam" id="PF03740">
    <property type="entry name" value="PdxJ"/>
    <property type="match status" value="1"/>
</dbReference>
<feature type="binding site" evidence="4">
    <location>
        <position position="216"/>
    </location>
    <ligand>
        <name>3-amino-2-oxopropyl phosphate</name>
        <dbReference type="ChEBI" id="CHEBI:57279"/>
    </ligand>
</feature>
<feature type="binding site" evidence="4">
    <location>
        <position position="66"/>
    </location>
    <ligand>
        <name>1-deoxy-D-xylulose 5-phosphate</name>
        <dbReference type="ChEBI" id="CHEBI:57792"/>
    </ligand>
</feature>
<comment type="pathway">
    <text evidence="4">Cofactor biosynthesis; pyridoxine 5'-phosphate biosynthesis; pyridoxine 5'-phosphate from D-erythrose 4-phosphate: step 5/5.</text>
</comment>
<dbReference type="EC" id="2.6.99.2" evidence="4 5"/>
<evidence type="ECO:0000256" key="3">
    <source>
        <dbReference type="ARBA" id="ARBA00023096"/>
    </source>
</evidence>
<feature type="active site" description="Proton acceptor" evidence="4">
    <location>
        <position position="59"/>
    </location>
</feature>
<comment type="subcellular location">
    <subcellularLocation>
        <location evidence="4">Cytoplasm</location>
    </subcellularLocation>
</comment>
<feature type="binding site" evidence="4">
    <location>
        <begin position="238"/>
        <end position="239"/>
    </location>
    <ligand>
        <name>3-amino-2-oxopropyl phosphate</name>
        <dbReference type="ChEBI" id="CHEBI:57279"/>
    </ligand>
</feature>
<dbReference type="PANTHER" id="PTHR30456:SF0">
    <property type="entry name" value="PYRIDOXINE 5'-PHOSPHATE SYNTHASE"/>
    <property type="match status" value="1"/>
</dbReference>
<evidence type="ECO:0000313" key="6">
    <source>
        <dbReference type="EMBL" id="MEK8024835.1"/>
    </source>
</evidence>
<dbReference type="InterPro" id="IPR013785">
    <property type="entry name" value="Aldolase_TIM"/>
</dbReference>